<feature type="chain" id="PRO_5047116553" evidence="2">
    <location>
        <begin position="21"/>
        <end position="594"/>
    </location>
</feature>
<reference evidence="3 4" key="1">
    <citation type="submission" date="2023-04" db="EMBL/GenBank/DDBJ databases">
        <title>YMD61, complete Genome.</title>
        <authorList>
            <person name="Zhang J."/>
        </authorList>
    </citation>
    <scope>NUCLEOTIDE SEQUENCE [LARGE SCALE GENOMIC DNA]</scope>
    <source>
        <strain evidence="3 4">YMD61</strain>
    </source>
</reference>
<feature type="transmembrane region" description="Helical" evidence="1">
    <location>
        <begin position="553"/>
        <end position="572"/>
    </location>
</feature>
<gene>
    <name evidence="3" type="ORF">QF092_17135</name>
</gene>
<dbReference type="EMBL" id="CP124535">
    <property type="protein sequence ID" value="WGV15954.1"/>
    <property type="molecule type" value="Genomic_DNA"/>
</dbReference>
<evidence type="ECO:0000256" key="2">
    <source>
        <dbReference type="SAM" id="SignalP"/>
    </source>
</evidence>
<protein>
    <submittedName>
        <fullName evidence="3">Uncharacterized protein</fullName>
    </submittedName>
</protein>
<keyword evidence="1" id="KW-0812">Transmembrane</keyword>
<dbReference type="Proteomes" id="UP001230978">
    <property type="component" value="Chromosome"/>
</dbReference>
<evidence type="ECO:0000313" key="4">
    <source>
        <dbReference type="Proteomes" id="UP001230978"/>
    </source>
</evidence>
<evidence type="ECO:0000313" key="3">
    <source>
        <dbReference type="EMBL" id="WGV15954.1"/>
    </source>
</evidence>
<sequence>MRLLVLSFSAIVVGSASVNAATVFLGDAGIIPVGSEGAILGAGLGAPGSAEVNGGTIITLLPGANLDSTGGPKIDVGDGSTGDLLITGSGTEVRAIGNGTGARAEIGGDFFDAGTGIVNIESGARLLIQEASIAPGALGTQVFLGASGTGTLNLKSGTLDVLSGSSAYFEIGSVGGGAMGSLNAVNGSAINIIGSGVPIDGQNDIIIDVGKDGPSTGSINLIESTMSVSASGNNVMLNLGKPNALGTLSLNDASVSLTGDDVSLKVGNGGLAGASLNNGSSLTMAGANEAILEIGSDGTGSMTIEGGSSVVVDGQVYSRIAVGSNPGSNGSLSILSGSSVLLSGPNAVMDIGDPSPNGSDSSMGVVTISGLGSSLSTDTDILVGKCCDNGSTRGILSVSDGAVVTTPSLTIDSGGILMGDGGMIVGNVYVQRTGLVSPGLSPGWLTIDGNLELGSGSVLELEFLSDTIFDRIITLGTVSASGPFEIVLSFLDGYRPIAGQTWEFLSSASVSDTFLSNANIVVKGLGASSLFLERSDNSAGQFLQVRAEAIAPVPLPPTLVLVLGALFSLFAFRHSKRECECQAEPQVVGGRLAV</sequence>
<feature type="signal peptide" evidence="2">
    <location>
        <begin position="1"/>
        <end position="20"/>
    </location>
</feature>
<keyword evidence="4" id="KW-1185">Reference proteome</keyword>
<dbReference type="RefSeq" id="WP_281465822.1">
    <property type="nucleotide sequence ID" value="NZ_CP124535.1"/>
</dbReference>
<proteinExistence type="predicted"/>
<accession>A0ABY8Q527</accession>
<name>A0ABY8Q527_9RHOB</name>
<evidence type="ECO:0000256" key="1">
    <source>
        <dbReference type="SAM" id="Phobius"/>
    </source>
</evidence>
<keyword evidence="1" id="KW-0472">Membrane</keyword>
<keyword evidence="1" id="KW-1133">Transmembrane helix</keyword>
<organism evidence="3 4">
    <name type="scientific">Fuscovulum ytuae</name>
    <dbReference type="NCBI Taxonomy" id="3042299"/>
    <lineage>
        <taxon>Bacteria</taxon>
        <taxon>Pseudomonadati</taxon>
        <taxon>Pseudomonadota</taxon>
        <taxon>Alphaproteobacteria</taxon>
        <taxon>Rhodobacterales</taxon>
        <taxon>Paracoccaceae</taxon>
        <taxon>Fuscovulum</taxon>
    </lineage>
</organism>
<keyword evidence="2" id="KW-0732">Signal</keyword>